<organism evidence="1 2">
    <name type="scientific">Ambrosiozyma monospora</name>
    <name type="common">Yeast</name>
    <name type="synonym">Endomycopsis monosporus</name>
    <dbReference type="NCBI Taxonomy" id="43982"/>
    <lineage>
        <taxon>Eukaryota</taxon>
        <taxon>Fungi</taxon>
        <taxon>Dikarya</taxon>
        <taxon>Ascomycota</taxon>
        <taxon>Saccharomycotina</taxon>
        <taxon>Pichiomycetes</taxon>
        <taxon>Pichiales</taxon>
        <taxon>Pichiaceae</taxon>
        <taxon>Ambrosiozyma</taxon>
    </lineage>
</organism>
<accession>A0ACB5ST17</accession>
<dbReference type="Proteomes" id="UP001165064">
    <property type="component" value="Unassembled WGS sequence"/>
</dbReference>
<keyword evidence="2" id="KW-1185">Reference proteome</keyword>
<evidence type="ECO:0000313" key="2">
    <source>
        <dbReference type="Proteomes" id="UP001165064"/>
    </source>
</evidence>
<gene>
    <name evidence="1" type="ORF">Amon02_000084100</name>
</gene>
<comment type="caution">
    <text evidence="1">The sequence shown here is derived from an EMBL/GenBank/DDBJ whole genome shotgun (WGS) entry which is preliminary data.</text>
</comment>
<sequence length="723" mass="82678">MSLQSNTPSSTLPKSVPPGILLASQLPTEIQCIILKFVITRFLYFIHDTDEGNEAFIFYGLKENVGSVFCSENIQSQLLSMMRYDCLLDKIICMAIEELNLGLVFGSLVSENESFAMDEFIDFVSSEPVQLKSVELFVKENNNYYRENPKVLQVISNHTENVILRLSTAKSLPPPPLPPLYDVHFKHVSILVWHCGYLTDISLVLHRFQKLKTLFIYCFFVEIPDLRNLMEKIQHMPHPIERLNIQFIDEFIEEEMVAEYLVDLGDVIKENKNLSIDFYVRFQGIEISSRWRLKSTNTFDPNVNLSYPLSTKQTDKIEELCRLPELKYIALNAHSYPESLETVSNIRISRSALTSLMVIQFCPQNNITFNECTNLKRLNIFSSVVNRSLISNLPESLKYLKLRLTKLEKTSNLNFDINLPSQLTTLELVGNPKYLTLPKISNAQQLTHLKKVTLEILPTLKVGDDDIDEDTYDDTTNSSKVENTYTLKKLQIFIDCLPSHLESFGITNSGYIRANSDNHDLCCPDQLSFEHFTNLKTLEFNCLNPSAEFNISKLPSVDYLKFKPSHTLNGTFSPNILSLNVDLELYGESFTHFISSCISQFSSLLFLVVHVLRDTSIDFREVAFPYRLCSFKLLSSPFPAPALRRSAGRLKRYYGHIILDGIPESVSYFGLLSSAYGGSDEHLIVIDESNDETIASMRKKVHCTSDEPWIQYSHFDESESPFL</sequence>
<protein>
    <submittedName>
        <fullName evidence="1">Unnamed protein product</fullName>
    </submittedName>
</protein>
<proteinExistence type="predicted"/>
<reference evidence="1" key="1">
    <citation type="submission" date="2023-04" db="EMBL/GenBank/DDBJ databases">
        <title>Ambrosiozyma monospora NBRC 10751.</title>
        <authorList>
            <person name="Ichikawa N."/>
            <person name="Sato H."/>
            <person name="Tonouchi N."/>
        </authorList>
    </citation>
    <scope>NUCLEOTIDE SEQUENCE</scope>
    <source>
        <strain evidence="1">NBRC 10751</strain>
    </source>
</reference>
<name>A0ACB5ST17_AMBMO</name>
<evidence type="ECO:0000313" key="1">
    <source>
        <dbReference type="EMBL" id="GME72086.1"/>
    </source>
</evidence>
<dbReference type="EMBL" id="BSXS01000340">
    <property type="protein sequence ID" value="GME72086.1"/>
    <property type="molecule type" value="Genomic_DNA"/>
</dbReference>